<dbReference type="InterPro" id="IPR009075">
    <property type="entry name" value="AcylCo_DH/oxidase_C"/>
</dbReference>
<evidence type="ECO:0000256" key="6">
    <source>
        <dbReference type="RuleBase" id="RU362125"/>
    </source>
</evidence>
<dbReference type="FunFam" id="2.40.110.10:FF:000001">
    <property type="entry name" value="Acyl-CoA dehydrogenase, mitochondrial"/>
    <property type="match status" value="1"/>
</dbReference>
<feature type="domain" description="Acyl-CoA dehydrogenase/oxidase N-terminal" evidence="9">
    <location>
        <begin position="17"/>
        <end position="129"/>
    </location>
</feature>
<evidence type="ECO:0000256" key="5">
    <source>
        <dbReference type="ARBA" id="ARBA00023002"/>
    </source>
</evidence>
<reference evidence="10 11" key="1">
    <citation type="submission" date="2008-07" db="EMBL/GenBank/DDBJ databases">
        <authorList>
            <person name="Gonzalez J."/>
            <person name="Sokolova T."/>
            <person name="Ferriera S."/>
            <person name="Johnson J."/>
            <person name="Kravitz S."/>
            <person name="Beeson K."/>
            <person name="Sutton G."/>
            <person name="Rogers Y.-H."/>
            <person name="Friedman R."/>
            <person name="Frazier M."/>
            <person name="Venter J.C."/>
        </authorList>
    </citation>
    <scope>NUCLEOTIDE SEQUENCE [LARGE SCALE GENOMIC DNA]</scope>
    <source>
        <strain evidence="10 11">DSM 12653</strain>
    </source>
</reference>
<keyword evidence="3 6" id="KW-0285">Flavoprotein</keyword>
<dbReference type="InterPro" id="IPR009100">
    <property type="entry name" value="AcylCoA_DH/oxidase_NM_dom_sf"/>
</dbReference>
<dbReference type="FunFam" id="1.20.140.10:FF:000004">
    <property type="entry name" value="Acyl-CoA dehydrogenase FadE25"/>
    <property type="match status" value="1"/>
</dbReference>
<evidence type="ECO:0000256" key="1">
    <source>
        <dbReference type="ARBA" id="ARBA00001974"/>
    </source>
</evidence>
<evidence type="ECO:0000256" key="3">
    <source>
        <dbReference type="ARBA" id="ARBA00022630"/>
    </source>
</evidence>
<evidence type="ECO:0000259" key="9">
    <source>
        <dbReference type="Pfam" id="PF02771"/>
    </source>
</evidence>
<dbReference type="FunFam" id="1.10.540.10:FF:000002">
    <property type="entry name" value="Acyl-CoA dehydrogenase FadE19"/>
    <property type="match status" value="1"/>
</dbReference>
<organism evidence="10 11">
    <name type="scientific">Caldanaerobacter subterraneus subsp. pacificus DSM 12653</name>
    <dbReference type="NCBI Taxonomy" id="391606"/>
    <lineage>
        <taxon>Bacteria</taxon>
        <taxon>Bacillati</taxon>
        <taxon>Bacillota</taxon>
        <taxon>Clostridia</taxon>
        <taxon>Thermoanaerobacterales</taxon>
        <taxon>Thermoanaerobacteraceae</taxon>
        <taxon>Caldanaerobacter</taxon>
    </lineage>
</organism>
<feature type="domain" description="Acyl-CoA oxidase/dehydrogenase middle" evidence="8">
    <location>
        <begin position="133"/>
        <end position="228"/>
    </location>
</feature>
<dbReference type="SUPFAM" id="SSF47203">
    <property type="entry name" value="Acyl-CoA dehydrogenase C-terminal domain-like"/>
    <property type="match status" value="1"/>
</dbReference>
<dbReference type="InterPro" id="IPR046373">
    <property type="entry name" value="Acyl-CoA_Oxase/DH_mid-dom_sf"/>
</dbReference>
<evidence type="ECO:0000256" key="4">
    <source>
        <dbReference type="ARBA" id="ARBA00022827"/>
    </source>
</evidence>
<dbReference type="InterPro" id="IPR036250">
    <property type="entry name" value="AcylCo_DH-like_C"/>
</dbReference>
<proteinExistence type="inferred from homology"/>
<feature type="domain" description="Acyl-CoA dehydrogenase/oxidase C-terminal" evidence="7">
    <location>
        <begin position="240"/>
        <end position="388"/>
    </location>
</feature>
<dbReference type="Pfam" id="PF02770">
    <property type="entry name" value="Acyl-CoA_dh_M"/>
    <property type="match status" value="1"/>
</dbReference>
<dbReference type="SUPFAM" id="SSF56645">
    <property type="entry name" value="Acyl-CoA dehydrogenase NM domain-like"/>
    <property type="match status" value="1"/>
</dbReference>
<dbReference type="Gene3D" id="1.20.140.10">
    <property type="entry name" value="Butyryl-CoA Dehydrogenase, subunit A, domain 3"/>
    <property type="match status" value="1"/>
</dbReference>
<dbReference type="Pfam" id="PF00441">
    <property type="entry name" value="Acyl-CoA_dh_1"/>
    <property type="match status" value="1"/>
</dbReference>
<evidence type="ECO:0000313" key="10">
    <source>
        <dbReference type="EMBL" id="KKC30375.1"/>
    </source>
</evidence>
<reference evidence="11" key="3">
    <citation type="submission" date="2015-02" db="EMBL/GenBank/DDBJ databases">
        <title>Genome analysis of three genomes within the thermophilic hydrogenogenic bacterial species Caldanaerobacter subterraneus.</title>
        <authorList>
            <person name="Sant'Anna F.H."/>
            <person name="Lebedinsky A."/>
            <person name="Sokolova T."/>
            <person name="Robb F.T."/>
            <person name="Gonzalez J.M."/>
        </authorList>
    </citation>
    <scope>NUCLEOTIDE SEQUENCE [LARGE SCALE GENOMIC DNA]</scope>
    <source>
        <strain evidence="11">DSM 12653</strain>
    </source>
</reference>
<dbReference type="CDD" id="cd01158">
    <property type="entry name" value="SCAD_SBCAD"/>
    <property type="match status" value="1"/>
</dbReference>
<dbReference type="PROSITE" id="PS00073">
    <property type="entry name" value="ACYL_COA_DH_2"/>
    <property type="match status" value="1"/>
</dbReference>
<dbReference type="PANTHER" id="PTHR43884:SF12">
    <property type="entry name" value="ISOVALERYL-COA DEHYDROGENASE, MITOCHONDRIAL-RELATED"/>
    <property type="match status" value="1"/>
</dbReference>
<sequence>MLKKYQKGGVYMDFSFTREQEMVRKVVREFAEKEIMPRAKEIDRTGEFPWDNVKKMANADMMGIPYPKEYGGAGGDYISYIITVEEISRACAATGVILSAHTSLACFPIFQWGTKEQKEKYLVPLARGEKLGAFALTEPNAGTDAAGIQTTAMLEGDHYVLNGCKIFITNGGVADVYIVFAKTDKSQGAKGISAFIVEKGFPGFSIGKIEEKMGIRGSRAAELVFEDCIVPKENLLGKEGEGFKIAMVTLDGGRIGIGAQALGIAQAALDEVTKYVKERQQFGRPIGKFQGLQWYIAEMATKVSAARHLVYYAAWRKENNLSYSMEAAMAKLFASETAMEVTTKAVQIFGGYGYTKDYPVERLMRDAKITEIYEGTSEVQKMVIASNILKM</sequence>
<evidence type="ECO:0000313" key="11">
    <source>
        <dbReference type="Proteomes" id="UP000010146"/>
    </source>
</evidence>
<evidence type="ECO:0000256" key="2">
    <source>
        <dbReference type="ARBA" id="ARBA00009347"/>
    </source>
</evidence>
<dbReference type="GO" id="GO:0050660">
    <property type="term" value="F:flavin adenine dinucleotide binding"/>
    <property type="evidence" value="ECO:0007669"/>
    <property type="project" value="InterPro"/>
</dbReference>
<keyword evidence="5 6" id="KW-0560">Oxidoreductase</keyword>
<dbReference type="PANTHER" id="PTHR43884">
    <property type="entry name" value="ACYL-COA DEHYDROGENASE"/>
    <property type="match status" value="1"/>
</dbReference>
<dbReference type="Gene3D" id="2.40.110.10">
    <property type="entry name" value="Butyryl-CoA Dehydrogenase, subunit A, domain 2"/>
    <property type="match status" value="1"/>
</dbReference>
<comment type="caution">
    <text evidence="10">The sequence shown here is derived from an EMBL/GenBank/DDBJ whole genome shotgun (WGS) entry which is preliminary data.</text>
</comment>
<comment type="cofactor">
    <cofactor evidence="1 6">
        <name>FAD</name>
        <dbReference type="ChEBI" id="CHEBI:57692"/>
    </cofactor>
</comment>
<keyword evidence="4 6" id="KW-0274">FAD</keyword>
<dbReference type="InterPro" id="IPR006089">
    <property type="entry name" value="Acyl-CoA_DH_CS"/>
</dbReference>
<dbReference type="EMBL" id="ABXP02000035">
    <property type="protein sequence ID" value="KKC30375.1"/>
    <property type="molecule type" value="Genomic_DNA"/>
</dbReference>
<gene>
    <name evidence="10" type="ORF">CDSM653_00555</name>
</gene>
<protein>
    <submittedName>
        <fullName evidence="10">Acyl-CoA dehydrogenase</fullName>
    </submittedName>
</protein>
<dbReference type="AlphaFoldDB" id="B7RAA0"/>
<evidence type="ECO:0000259" key="8">
    <source>
        <dbReference type="Pfam" id="PF02770"/>
    </source>
</evidence>
<name>B7RAA0_9THEO</name>
<accession>B7RAA0</accession>
<dbReference type="GO" id="GO:0003995">
    <property type="term" value="F:acyl-CoA dehydrogenase activity"/>
    <property type="evidence" value="ECO:0007669"/>
    <property type="project" value="InterPro"/>
</dbReference>
<reference evidence="10 11" key="2">
    <citation type="journal article" date="2015" name="BMC Genomics">
        <title>Analysis of three genomes within the thermophilic bacterial species Caldanaerobacter subterraneus with a focus on carbon monoxide dehydrogenase evolution and hydrolase diversity.</title>
        <authorList>
            <person name="Sant'Anna F.H."/>
            <person name="Lebedinsky A.V."/>
            <person name="Sokolova T.G."/>
            <person name="Robb F.T."/>
            <person name="Gonzalez J.M."/>
        </authorList>
    </citation>
    <scope>NUCLEOTIDE SEQUENCE [LARGE SCALE GENOMIC DNA]</scope>
    <source>
        <strain evidence="10 11">DSM 12653</strain>
    </source>
</reference>
<dbReference type="Pfam" id="PF02771">
    <property type="entry name" value="Acyl-CoA_dh_N"/>
    <property type="match status" value="1"/>
</dbReference>
<dbReference type="InterPro" id="IPR013786">
    <property type="entry name" value="AcylCoA_DH/ox_N"/>
</dbReference>
<comment type="similarity">
    <text evidence="2 6">Belongs to the acyl-CoA dehydrogenase family.</text>
</comment>
<dbReference type="InterPro" id="IPR037069">
    <property type="entry name" value="AcylCoA_DH/ox_N_sf"/>
</dbReference>
<dbReference type="Proteomes" id="UP000010146">
    <property type="component" value="Unassembled WGS sequence"/>
</dbReference>
<evidence type="ECO:0000259" key="7">
    <source>
        <dbReference type="Pfam" id="PF00441"/>
    </source>
</evidence>
<dbReference type="InterPro" id="IPR006091">
    <property type="entry name" value="Acyl-CoA_Oxase/DH_mid-dom"/>
</dbReference>
<dbReference type="PIRSF" id="PIRSF016578">
    <property type="entry name" value="HsaA"/>
    <property type="match status" value="1"/>
</dbReference>
<dbReference type="PROSITE" id="PS00072">
    <property type="entry name" value="ACYL_COA_DH_1"/>
    <property type="match status" value="1"/>
</dbReference>
<dbReference type="Gene3D" id="1.10.540.10">
    <property type="entry name" value="Acyl-CoA dehydrogenase/oxidase, N-terminal domain"/>
    <property type="match status" value="1"/>
</dbReference>